<evidence type="ECO:0000313" key="2">
    <source>
        <dbReference type="EMBL" id="AJT41513.1"/>
    </source>
</evidence>
<dbReference type="SUPFAM" id="SSF55729">
    <property type="entry name" value="Acyl-CoA N-acyltransferases (Nat)"/>
    <property type="match status" value="1"/>
</dbReference>
<dbReference type="Gene3D" id="3.40.630.30">
    <property type="match status" value="1"/>
</dbReference>
<name>A0A0D4BYW5_9MICC</name>
<dbReference type="PANTHER" id="PTHR43233">
    <property type="entry name" value="FAMILY N-ACETYLTRANSFERASE, PUTATIVE (AFU_ORTHOLOGUE AFUA_6G03350)-RELATED"/>
    <property type="match status" value="1"/>
</dbReference>
<dbReference type="InterPro" id="IPR016181">
    <property type="entry name" value="Acyl_CoA_acyltransferase"/>
</dbReference>
<evidence type="ECO:0000313" key="3">
    <source>
        <dbReference type="Proteomes" id="UP000061839"/>
    </source>
</evidence>
<organism evidence="2 3">
    <name type="scientific">Psychromicrobium lacuslunae</name>
    <dbReference type="NCBI Taxonomy" id="1618207"/>
    <lineage>
        <taxon>Bacteria</taxon>
        <taxon>Bacillati</taxon>
        <taxon>Actinomycetota</taxon>
        <taxon>Actinomycetes</taxon>
        <taxon>Micrococcales</taxon>
        <taxon>Micrococcaceae</taxon>
        <taxon>Psychromicrobium</taxon>
    </lineage>
</organism>
<sequence length="136" mass="15412">MNYLISDDRKLIDLDAVWRFLSTEAYWGRQRSKTEVKLQITNAWRLVGAYREDTRELVGFARAVSDGVNFGYLADVFVLPEHRAAGLGQKLVAKMIDEGPGAKFRWVLFTADAHGLYRKFGFAEPDQSALVRPATD</sequence>
<feature type="domain" description="N-acetyltransferase" evidence="1">
    <location>
        <begin position="3"/>
        <end position="136"/>
    </location>
</feature>
<dbReference type="PROSITE" id="PS51186">
    <property type="entry name" value="GNAT"/>
    <property type="match status" value="1"/>
</dbReference>
<dbReference type="Proteomes" id="UP000061839">
    <property type="component" value="Chromosome"/>
</dbReference>
<dbReference type="HOGENOM" id="CLU_086503_2_1_11"/>
<dbReference type="CDD" id="cd04301">
    <property type="entry name" value="NAT_SF"/>
    <property type="match status" value="1"/>
</dbReference>
<evidence type="ECO:0000259" key="1">
    <source>
        <dbReference type="PROSITE" id="PS51186"/>
    </source>
</evidence>
<dbReference type="PANTHER" id="PTHR43233:SF1">
    <property type="entry name" value="FAMILY N-ACETYLTRANSFERASE, PUTATIVE (AFU_ORTHOLOGUE AFUA_6G03350)-RELATED"/>
    <property type="match status" value="1"/>
</dbReference>
<dbReference type="GO" id="GO:0016747">
    <property type="term" value="F:acyltransferase activity, transferring groups other than amino-acyl groups"/>
    <property type="evidence" value="ECO:0007669"/>
    <property type="project" value="InterPro"/>
</dbReference>
<proteinExistence type="predicted"/>
<dbReference type="OrthoDB" id="3216107at2"/>
<keyword evidence="3" id="KW-1185">Reference proteome</keyword>
<dbReference type="KEGG" id="ari:UM93_08280"/>
<keyword evidence="2" id="KW-0808">Transferase</keyword>
<dbReference type="AlphaFoldDB" id="A0A0D4BYW5"/>
<gene>
    <name evidence="2" type="ORF">UM93_08280</name>
</gene>
<dbReference type="EMBL" id="CP011005">
    <property type="protein sequence ID" value="AJT41513.1"/>
    <property type="molecule type" value="Genomic_DNA"/>
</dbReference>
<dbReference type="PATRIC" id="fig|1618207.4.peg.1676"/>
<dbReference type="Pfam" id="PF00583">
    <property type="entry name" value="Acetyltransf_1"/>
    <property type="match status" value="1"/>
</dbReference>
<dbReference type="RefSeq" id="WP_045074940.1">
    <property type="nucleotide sequence ID" value="NZ_CP011005.1"/>
</dbReference>
<dbReference type="InterPro" id="IPR000182">
    <property type="entry name" value="GNAT_dom"/>
</dbReference>
<accession>A0A0D4BYW5</accession>
<dbReference type="InterPro" id="IPR053144">
    <property type="entry name" value="Acetyltransferase_Butenolide"/>
</dbReference>
<protein>
    <submittedName>
        <fullName evidence="2">GNAT family acetyltransferase</fullName>
    </submittedName>
</protein>
<reference evidence="2 3" key="1">
    <citation type="journal article" date="2015" name="Genome Announc.">
        <title>Complete Genome Sequencing of Protease-Producing Novel Arthrobacter sp. Strain IHBB 11108 Using PacBio Single-Molecule Real-Time Sequencing Technology.</title>
        <authorList>
            <person name="Kiran S."/>
            <person name="Swarnkar M.K."/>
            <person name="Pal M."/>
            <person name="Thakur R."/>
            <person name="Tewari R."/>
            <person name="Singh A.K."/>
            <person name="Gulati A."/>
        </authorList>
    </citation>
    <scope>NUCLEOTIDE SEQUENCE [LARGE SCALE GENOMIC DNA]</scope>
    <source>
        <strain evidence="2 3">IHBB 11108</strain>
    </source>
</reference>